<dbReference type="Proteomes" id="UP000228934">
    <property type="component" value="Unassembled WGS sequence"/>
</dbReference>
<feature type="non-terminal residue" evidence="1">
    <location>
        <position position="1"/>
    </location>
</feature>
<proteinExistence type="predicted"/>
<reference evidence="2" key="1">
    <citation type="journal article" date="2017" name="Nat. Commun.">
        <title>The North American bullfrog draft genome provides insight into hormonal regulation of long noncoding RNA.</title>
        <authorList>
            <person name="Hammond S.A."/>
            <person name="Warren R.L."/>
            <person name="Vandervalk B.P."/>
            <person name="Kucuk E."/>
            <person name="Khan H."/>
            <person name="Gibb E.A."/>
            <person name="Pandoh P."/>
            <person name="Kirk H."/>
            <person name="Zhao Y."/>
            <person name="Jones M."/>
            <person name="Mungall A.J."/>
            <person name="Coope R."/>
            <person name="Pleasance S."/>
            <person name="Moore R.A."/>
            <person name="Holt R.A."/>
            <person name="Round J.M."/>
            <person name="Ohora S."/>
            <person name="Walle B.V."/>
            <person name="Veldhoen N."/>
            <person name="Helbing C.C."/>
            <person name="Birol I."/>
        </authorList>
    </citation>
    <scope>NUCLEOTIDE SEQUENCE [LARGE SCALE GENOMIC DNA]</scope>
</reference>
<evidence type="ECO:0000313" key="2">
    <source>
        <dbReference type="Proteomes" id="UP000228934"/>
    </source>
</evidence>
<accession>A0A2G9Q405</accession>
<dbReference type="EMBL" id="KZ369664">
    <property type="protein sequence ID" value="PIO09901.1"/>
    <property type="molecule type" value="Genomic_DNA"/>
</dbReference>
<keyword evidence="2" id="KW-1185">Reference proteome</keyword>
<evidence type="ECO:0000313" key="1">
    <source>
        <dbReference type="EMBL" id="PIO09901.1"/>
    </source>
</evidence>
<name>A0A2G9Q405_AQUCT</name>
<dbReference type="AlphaFoldDB" id="A0A2G9Q405"/>
<sequence length="158" mass="17182">QYSLVCLCPIQPHLCRGRGKPPGSAESGIARCNSFHLNFPSSRGSSSHSPTSWPDAFDDVTCPALDQRSVYQRRRAKRWSYVTMSPGKTGNSNESYYSRQSRSLLIRVTACLFLSSLFPWLGDCAGCALILTGPHLAAGPIAPAWFAMVVVTPLCESA</sequence>
<organism evidence="1 2">
    <name type="scientific">Aquarana catesbeiana</name>
    <name type="common">American bullfrog</name>
    <name type="synonym">Rana catesbeiana</name>
    <dbReference type="NCBI Taxonomy" id="8400"/>
    <lineage>
        <taxon>Eukaryota</taxon>
        <taxon>Metazoa</taxon>
        <taxon>Chordata</taxon>
        <taxon>Craniata</taxon>
        <taxon>Vertebrata</taxon>
        <taxon>Euteleostomi</taxon>
        <taxon>Amphibia</taxon>
        <taxon>Batrachia</taxon>
        <taxon>Anura</taxon>
        <taxon>Neobatrachia</taxon>
        <taxon>Ranoidea</taxon>
        <taxon>Ranidae</taxon>
        <taxon>Aquarana</taxon>
    </lineage>
</organism>
<protein>
    <submittedName>
        <fullName evidence="1">Uncharacterized protein</fullName>
    </submittedName>
</protein>
<gene>
    <name evidence="1" type="ORF">AB205_0012730</name>
</gene>